<protein>
    <submittedName>
        <fullName evidence="1">Uncharacterized protein</fullName>
    </submittedName>
</protein>
<reference evidence="1" key="1">
    <citation type="submission" date="2022-01" db="EMBL/GenBank/DDBJ databases">
        <authorList>
            <person name="Criscuolo A."/>
        </authorList>
    </citation>
    <scope>NUCLEOTIDE SEQUENCE</scope>
    <source>
        <strain evidence="1">CIP111893</strain>
    </source>
</reference>
<proteinExistence type="predicted"/>
<organism evidence="1 2">
    <name type="scientific">Paenibacillus plantiphilus</name>
    <dbReference type="NCBI Taxonomy" id="2905650"/>
    <lineage>
        <taxon>Bacteria</taxon>
        <taxon>Bacillati</taxon>
        <taxon>Bacillota</taxon>
        <taxon>Bacilli</taxon>
        <taxon>Bacillales</taxon>
        <taxon>Paenibacillaceae</taxon>
        <taxon>Paenibacillus</taxon>
    </lineage>
</organism>
<evidence type="ECO:0000313" key="2">
    <source>
        <dbReference type="Proteomes" id="UP000838686"/>
    </source>
</evidence>
<accession>A0ABM9CB87</accession>
<keyword evidence="2" id="KW-1185">Reference proteome</keyword>
<dbReference type="EMBL" id="CAKMMF010000013">
    <property type="protein sequence ID" value="CAH1207317.1"/>
    <property type="molecule type" value="Genomic_DNA"/>
</dbReference>
<comment type="caution">
    <text evidence="1">The sequence shown here is derived from an EMBL/GenBank/DDBJ whole genome shotgun (WGS) entry which is preliminary data.</text>
</comment>
<sequence length="102" mass="11043">MEHEVLYDQAAKVSGRVCKGHSEYVSEELAIAENQHTVLVEEATPNASSRPGSGRLFAVSALIVGVQRVNTLMKSTTEHRTPLSASLSYMLLLEQLIGQSCA</sequence>
<evidence type="ECO:0000313" key="1">
    <source>
        <dbReference type="EMBL" id="CAH1207317.1"/>
    </source>
</evidence>
<dbReference type="Proteomes" id="UP000838686">
    <property type="component" value="Unassembled WGS sequence"/>
</dbReference>
<name>A0ABM9CB87_9BACL</name>
<gene>
    <name evidence="1" type="ORF">PAECIP111893_02740</name>
</gene>